<proteinExistence type="predicted"/>
<organism evidence="2 3">
    <name type="scientific">Zymoseptoria tritici (strain ST99CH_3D7)</name>
    <dbReference type="NCBI Taxonomy" id="1276538"/>
    <lineage>
        <taxon>Eukaryota</taxon>
        <taxon>Fungi</taxon>
        <taxon>Dikarya</taxon>
        <taxon>Ascomycota</taxon>
        <taxon>Pezizomycotina</taxon>
        <taxon>Dothideomycetes</taxon>
        <taxon>Dothideomycetidae</taxon>
        <taxon>Mycosphaerellales</taxon>
        <taxon>Mycosphaerellaceae</taxon>
        <taxon>Zymoseptoria</taxon>
    </lineage>
</organism>
<accession>A0A1X7RP89</accession>
<name>A0A1X7RP89_ZYMT9</name>
<dbReference type="Proteomes" id="UP000215127">
    <property type="component" value="Chromosome 3"/>
</dbReference>
<protein>
    <submittedName>
        <fullName evidence="2">Uncharacterized protein</fullName>
    </submittedName>
</protein>
<feature type="compositionally biased region" description="Basic and acidic residues" evidence="1">
    <location>
        <begin position="54"/>
        <end position="67"/>
    </location>
</feature>
<evidence type="ECO:0000313" key="2">
    <source>
        <dbReference type="EMBL" id="SMQ48797.1"/>
    </source>
</evidence>
<feature type="compositionally biased region" description="Basic and acidic residues" evidence="1">
    <location>
        <begin position="82"/>
        <end position="102"/>
    </location>
</feature>
<dbReference type="EMBL" id="LT853694">
    <property type="protein sequence ID" value="SMQ48797.1"/>
    <property type="molecule type" value="Genomic_DNA"/>
</dbReference>
<keyword evidence="3" id="KW-1185">Reference proteome</keyword>
<dbReference type="AlphaFoldDB" id="A0A1X7RP89"/>
<sequence>MASTDALHIERTADHNHDHAMAYREGVNLESATCRPRISRTGSAGKALTDAGEDVQKDLTLSRKDSKGSPSMQVTVEECETDLSKPKEAGDAERAHESDESNARTCSGSIHSNGLQVIPDGKARVRAYSSSMARLAEDSLKGLNIAKESSDARSALALRNGLADPMLPVKSVWSPESEPDSYGFEMQAKYYADEL</sequence>
<feature type="region of interest" description="Disordered" evidence="1">
    <location>
        <begin position="40"/>
        <end position="113"/>
    </location>
</feature>
<reference evidence="2 3" key="1">
    <citation type="submission" date="2016-06" db="EMBL/GenBank/DDBJ databases">
        <authorList>
            <person name="Kjaerup R.B."/>
            <person name="Dalgaard T.S."/>
            <person name="Juul-Madsen H.R."/>
        </authorList>
    </citation>
    <scope>NUCLEOTIDE SEQUENCE [LARGE SCALE GENOMIC DNA]</scope>
</reference>
<evidence type="ECO:0000313" key="3">
    <source>
        <dbReference type="Proteomes" id="UP000215127"/>
    </source>
</evidence>
<evidence type="ECO:0000256" key="1">
    <source>
        <dbReference type="SAM" id="MobiDB-lite"/>
    </source>
</evidence>
<feature type="compositionally biased region" description="Polar residues" evidence="1">
    <location>
        <begin position="103"/>
        <end position="113"/>
    </location>
</feature>
<gene>
    <name evidence="2" type="ORF">ZT3D7_G3947</name>
</gene>